<keyword evidence="13" id="KW-0256">Endoplasmic reticulum</keyword>
<dbReference type="GO" id="GO:0020037">
    <property type="term" value="F:heme binding"/>
    <property type="evidence" value="ECO:0007669"/>
    <property type="project" value="InterPro"/>
</dbReference>
<evidence type="ECO:0000256" key="13">
    <source>
        <dbReference type="ARBA" id="ARBA00022824"/>
    </source>
</evidence>
<keyword evidence="10 31" id="KW-0349">Heme</keyword>
<evidence type="ECO:0000256" key="16">
    <source>
        <dbReference type="ARBA" id="ARBA00023002"/>
    </source>
</evidence>
<comment type="subunit">
    <text evidence="5">Monomer.</text>
</comment>
<evidence type="ECO:0000256" key="12">
    <source>
        <dbReference type="ARBA" id="ARBA00022723"/>
    </source>
</evidence>
<evidence type="ECO:0000256" key="21">
    <source>
        <dbReference type="ARBA" id="ARBA00023235"/>
    </source>
</evidence>
<name>A0A9X0CQY1_9CNID</name>
<evidence type="ECO:0000256" key="23">
    <source>
        <dbReference type="ARBA" id="ARBA00033404"/>
    </source>
</evidence>
<evidence type="ECO:0000256" key="8">
    <source>
        <dbReference type="ARBA" id="ARBA00022516"/>
    </source>
</evidence>
<protein>
    <recommendedName>
        <fullName evidence="28">Thromboxane-A synthase</fullName>
        <ecNumber evidence="6">4.2.1.152</ecNumber>
        <ecNumber evidence="27">5.3.99.5</ecNumber>
    </recommendedName>
    <alternativeName>
        <fullName evidence="29">Cytochrome P450 5A1</fullName>
    </alternativeName>
    <alternativeName>
        <fullName evidence="23">Hydroperoxy icosatetraenoate dehydratase</fullName>
    </alternativeName>
</protein>
<keyword evidence="16 32" id="KW-0560">Oxidoreductase</keyword>
<proteinExistence type="inferred from homology"/>
<keyword evidence="20" id="KW-0275">Fatty acid biosynthesis</keyword>
<dbReference type="EMBL" id="MU826838">
    <property type="protein sequence ID" value="KAJ7372191.1"/>
    <property type="molecule type" value="Genomic_DNA"/>
</dbReference>
<keyword evidence="15" id="KW-1133">Transmembrane helix</keyword>
<dbReference type="Pfam" id="PF00067">
    <property type="entry name" value="p450"/>
    <property type="match status" value="1"/>
</dbReference>
<comment type="catalytic activity">
    <reaction evidence="26">
        <text>prostaglandin H2 = thromboxane A2</text>
        <dbReference type="Rhea" id="RHEA:17137"/>
        <dbReference type="ChEBI" id="CHEBI:57405"/>
        <dbReference type="ChEBI" id="CHEBI:57445"/>
        <dbReference type="EC" id="5.3.99.5"/>
    </reaction>
    <physiologicalReaction direction="left-to-right" evidence="26">
        <dbReference type="Rhea" id="RHEA:17138"/>
    </physiologicalReaction>
</comment>
<dbReference type="GO" id="GO:0016705">
    <property type="term" value="F:oxidoreductase activity, acting on paired donors, with incorporation or reduction of molecular oxygen"/>
    <property type="evidence" value="ECO:0007669"/>
    <property type="project" value="InterPro"/>
</dbReference>
<dbReference type="GO" id="GO:0005506">
    <property type="term" value="F:iron ion binding"/>
    <property type="evidence" value="ECO:0007669"/>
    <property type="project" value="InterPro"/>
</dbReference>
<evidence type="ECO:0000256" key="1">
    <source>
        <dbReference type="ARBA" id="ARBA00001143"/>
    </source>
</evidence>
<keyword evidence="12 31" id="KW-0479">Metal-binding</keyword>
<evidence type="ECO:0000313" key="34">
    <source>
        <dbReference type="Proteomes" id="UP001163046"/>
    </source>
</evidence>
<comment type="catalytic activity">
    <reaction evidence="24">
        <text>(15S)-hydroperoxy-(5Z,8Z,11Z,13E)-eicosatetraenoate + AH2 = (15S)-hydroxy-(5Z,8Z,11Z,13E)-eicosatetraenoate + A + H2O</text>
        <dbReference type="Rhea" id="RHEA:48856"/>
        <dbReference type="ChEBI" id="CHEBI:13193"/>
        <dbReference type="ChEBI" id="CHEBI:15377"/>
        <dbReference type="ChEBI" id="CHEBI:17499"/>
        <dbReference type="ChEBI" id="CHEBI:57409"/>
        <dbReference type="ChEBI" id="CHEBI:57446"/>
    </reaction>
    <physiologicalReaction direction="left-to-right" evidence="24">
        <dbReference type="Rhea" id="RHEA:48857"/>
    </physiologicalReaction>
</comment>
<evidence type="ECO:0000256" key="5">
    <source>
        <dbReference type="ARBA" id="ARBA00011245"/>
    </source>
</evidence>
<keyword evidence="18" id="KW-0443">Lipid metabolism</keyword>
<evidence type="ECO:0000256" key="15">
    <source>
        <dbReference type="ARBA" id="ARBA00022989"/>
    </source>
</evidence>
<dbReference type="PANTHER" id="PTHR24302">
    <property type="entry name" value="CYTOCHROME P450 FAMILY 3"/>
    <property type="match status" value="1"/>
</dbReference>
<gene>
    <name evidence="33" type="primary">TBXAS1_20</name>
    <name evidence="33" type="ORF">OS493_020620</name>
</gene>
<evidence type="ECO:0000256" key="24">
    <source>
        <dbReference type="ARBA" id="ARBA00036380"/>
    </source>
</evidence>
<evidence type="ECO:0000256" key="20">
    <source>
        <dbReference type="ARBA" id="ARBA00023160"/>
    </source>
</evidence>
<evidence type="ECO:0000256" key="10">
    <source>
        <dbReference type="ARBA" id="ARBA00022617"/>
    </source>
</evidence>
<evidence type="ECO:0000256" key="2">
    <source>
        <dbReference type="ARBA" id="ARBA00001719"/>
    </source>
</evidence>
<comment type="catalytic activity">
    <reaction evidence="1">
        <text>(15S)-hydroperoxy-(5Z,8Z,11Z,13E)-eicosatetraenoate = 15-oxo-(5Z,8Z,11Z,13E)-eicosatetraenoate + H2O</text>
        <dbReference type="Rhea" id="RHEA:48636"/>
        <dbReference type="ChEBI" id="CHEBI:15377"/>
        <dbReference type="ChEBI" id="CHEBI:57410"/>
        <dbReference type="ChEBI" id="CHEBI:57446"/>
    </reaction>
    <physiologicalReaction direction="left-to-right" evidence="1">
        <dbReference type="Rhea" id="RHEA:48637"/>
    </physiologicalReaction>
</comment>
<keyword evidence="22" id="KW-0456">Lyase</keyword>
<dbReference type="GO" id="GO:0005789">
    <property type="term" value="C:endoplasmic reticulum membrane"/>
    <property type="evidence" value="ECO:0007669"/>
    <property type="project" value="UniProtKB-SubCell"/>
</dbReference>
<comment type="subcellular location">
    <subcellularLocation>
        <location evidence="3">Endoplasmic reticulum membrane</location>
        <topology evidence="3">Multi-pass membrane protein</topology>
    </subcellularLocation>
</comment>
<dbReference type="InterPro" id="IPR002401">
    <property type="entry name" value="Cyt_P450_E_grp-I"/>
</dbReference>
<feature type="binding site" description="axial binding residue" evidence="31">
    <location>
        <position position="65"/>
    </location>
    <ligand>
        <name>heme</name>
        <dbReference type="ChEBI" id="CHEBI:30413"/>
    </ligand>
    <ligandPart>
        <name>Fe</name>
        <dbReference type="ChEBI" id="CHEBI:18248"/>
    </ligandPart>
</feature>
<comment type="caution">
    <text evidence="33">The sequence shown here is derived from an EMBL/GenBank/DDBJ whole genome shotgun (WGS) entry which is preliminary data.</text>
</comment>
<dbReference type="Proteomes" id="UP001163046">
    <property type="component" value="Unassembled WGS sequence"/>
</dbReference>
<dbReference type="GO" id="GO:0004796">
    <property type="term" value="F:thromboxane-A synthase activity"/>
    <property type="evidence" value="ECO:0007669"/>
    <property type="project" value="UniProtKB-EC"/>
</dbReference>
<evidence type="ECO:0000256" key="7">
    <source>
        <dbReference type="ARBA" id="ARBA00022501"/>
    </source>
</evidence>
<keyword evidence="21" id="KW-0413">Isomerase</keyword>
<dbReference type="InterPro" id="IPR001128">
    <property type="entry name" value="Cyt_P450"/>
</dbReference>
<keyword evidence="34" id="KW-1185">Reference proteome</keyword>
<evidence type="ECO:0000256" key="17">
    <source>
        <dbReference type="ARBA" id="ARBA00023004"/>
    </source>
</evidence>
<dbReference type="Gene3D" id="1.10.630.10">
    <property type="entry name" value="Cytochrome P450"/>
    <property type="match status" value="1"/>
</dbReference>
<keyword evidence="7" id="KW-0644">Prostaglandin metabolism</keyword>
<dbReference type="EC" id="5.3.99.5" evidence="27"/>
<evidence type="ECO:0000256" key="25">
    <source>
        <dbReference type="ARBA" id="ARBA00036424"/>
    </source>
</evidence>
<dbReference type="GO" id="GO:0001516">
    <property type="term" value="P:prostaglandin biosynthetic process"/>
    <property type="evidence" value="ECO:0007669"/>
    <property type="project" value="UniProtKB-KW"/>
</dbReference>
<evidence type="ECO:0000256" key="4">
    <source>
        <dbReference type="ARBA" id="ARBA00010617"/>
    </source>
</evidence>
<dbReference type="EC" id="4.2.1.152" evidence="6"/>
<evidence type="ECO:0000256" key="31">
    <source>
        <dbReference type="PIRSR" id="PIRSR602401-1"/>
    </source>
</evidence>
<accession>A0A9X0CQY1</accession>
<keyword evidence="9" id="KW-0643">Prostaglandin biosynthesis</keyword>
<evidence type="ECO:0000256" key="30">
    <source>
        <dbReference type="ARBA" id="ARBA00054825"/>
    </source>
</evidence>
<keyword evidence="11" id="KW-0812">Transmembrane</keyword>
<dbReference type="AlphaFoldDB" id="A0A9X0CQY1"/>
<sequence>METCVIKGVQFPAGVAVNIPAYAIHRDPDIWPEPEKFDPDRFLPEEAKKRPAFSYMPFGVGPRQCIGTRMALLELKIALVTILQKIKFERGVGTTEKLEFNSGIILRPREHIYVKIATRSHATINRA</sequence>
<keyword evidence="32" id="KW-0503">Monooxygenase</keyword>
<reference evidence="33" key="1">
    <citation type="submission" date="2023-01" db="EMBL/GenBank/DDBJ databases">
        <title>Genome assembly of the deep-sea coral Lophelia pertusa.</title>
        <authorList>
            <person name="Herrera S."/>
            <person name="Cordes E."/>
        </authorList>
    </citation>
    <scope>NUCLEOTIDE SEQUENCE</scope>
    <source>
        <strain evidence="33">USNM1676648</strain>
        <tissue evidence="33">Polyp</tissue>
    </source>
</reference>
<evidence type="ECO:0000256" key="28">
    <source>
        <dbReference type="ARBA" id="ARBA00040834"/>
    </source>
</evidence>
<evidence type="ECO:0000256" key="27">
    <source>
        <dbReference type="ARBA" id="ARBA00038872"/>
    </source>
</evidence>
<evidence type="ECO:0000256" key="26">
    <source>
        <dbReference type="ARBA" id="ARBA00036475"/>
    </source>
</evidence>
<dbReference type="InterPro" id="IPR036396">
    <property type="entry name" value="Cyt_P450_sf"/>
</dbReference>
<keyword evidence="19" id="KW-0472">Membrane</keyword>
<evidence type="ECO:0000256" key="9">
    <source>
        <dbReference type="ARBA" id="ARBA00022585"/>
    </source>
</evidence>
<comment type="catalytic activity">
    <reaction evidence="2">
        <text>a hydroperoxyeicosatetraenoate = an oxoeicosatetraenoate + H2O</text>
        <dbReference type="Rhea" id="RHEA:55556"/>
        <dbReference type="ChEBI" id="CHEBI:15377"/>
        <dbReference type="ChEBI" id="CHEBI:59720"/>
        <dbReference type="ChEBI" id="CHEBI:131859"/>
        <dbReference type="EC" id="4.2.1.152"/>
    </reaction>
    <physiologicalReaction direction="left-to-right" evidence="2">
        <dbReference type="Rhea" id="RHEA:55557"/>
    </physiologicalReaction>
</comment>
<evidence type="ECO:0000313" key="33">
    <source>
        <dbReference type="EMBL" id="KAJ7372191.1"/>
    </source>
</evidence>
<evidence type="ECO:0000256" key="11">
    <source>
        <dbReference type="ARBA" id="ARBA00022692"/>
    </source>
</evidence>
<comment type="function">
    <text evidence="30">Catalyzes the conversion of prostaglandin H2 (PGH2) to thromboxane A2 (TXA2), a potent inducer of blood vessel constriction and platelet aggregation. Also cleaves PGH2 to 12-hydroxy-heptadecatrienoicacid (12-HHT) and malondialdehyde, which is known to act as a mediator of DNA damage. 12-HHT and malondialdehyde are formed stoichiometrically in the same amounts as TXA2. Additionally, displays dehydratase activity, toward (15S)-hydroperoxy-(5Z,8Z,11Z,13E)-eicosatetraenoate (15(S)-HPETE) producing 15-KETE and 15-HETE.</text>
</comment>
<evidence type="ECO:0000256" key="29">
    <source>
        <dbReference type="ARBA" id="ARBA00042726"/>
    </source>
</evidence>
<keyword evidence="17 31" id="KW-0408">Iron</keyword>
<dbReference type="PROSITE" id="PS00086">
    <property type="entry name" value="CYTOCHROME_P450"/>
    <property type="match status" value="1"/>
</dbReference>
<dbReference type="PANTHER" id="PTHR24302:SF47">
    <property type="entry name" value="CYTOCHROME P450"/>
    <property type="match status" value="1"/>
</dbReference>
<dbReference type="SUPFAM" id="SSF48264">
    <property type="entry name" value="Cytochrome P450"/>
    <property type="match status" value="1"/>
</dbReference>
<comment type="cofactor">
    <cofactor evidence="31">
        <name>heme</name>
        <dbReference type="ChEBI" id="CHEBI:30413"/>
    </cofactor>
</comment>
<dbReference type="OrthoDB" id="1470350at2759"/>
<keyword evidence="8" id="KW-0444">Lipid biosynthesis</keyword>
<evidence type="ECO:0000256" key="3">
    <source>
        <dbReference type="ARBA" id="ARBA00004477"/>
    </source>
</evidence>
<comment type="similarity">
    <text evidence="4 32">Belongs to the cytochrome P450 family.</text>
</comment>
<evidence type="ECO:0000256" key="32">
    <source>
        <dbReference type="RuleBase" id="RU000461"/>
    </source>
</evidence>
<keyword evidence="14" id="KW-0276">Fatty acid metabolism</keyword>
<evidence type="ECO:0000256" key="14">
    <source>
        <dbReference type="ARBA" id="ARBA00022832"/>
    </source>
</evidence>
<evidence type="ECO:0000256" key="19">
    <source>
        <dbReference type="ARBA" id="ARBA00023136"/>
    </source>
</evidence>
<evidence type="ECO:0000256" key="6">
    <source>
        <dbReference type="ARBA" id="ARBA00013084"/>
    </source>
</evidence>
<dbReference type="InterPro" id="IPR050705">
    <property type="entry name" value="Cytochrome_P450_3A"/>
</dbReference>
<dbReference type="GO" id="GO:0106256">
    <property type="term" value="F:hydroperoxy icosatetraenoate dehydratase activity"/>
    <property type="evidence" value="ECO:0007669"/>
    <property type="project" value="UniProtKB-EC"/>
</dbReference>
<evidence type="ECO:0000256" key="22">
    <source>
        <dbReference type="ARBA" id="ARBA00023239"/>
    </source>
</evidence>
<dbReference type="GO" id="GO:0008395">
    <property type="term" value="F:steroid hydroxylase activity"/>
    <property type="evidence" value="ECO:0007669"/>
    <property type="project" value="TreeGrafter"/>
</dbReference>
<dbReference type="PRINTS" id="PR00463">
    <property type="entry name" value="EP450I"/>
</dbReference>
<evidence type="ECO:0000256" key="18">
    <source>
        <dbReference type="ARBA" id="ARBA00023098"/>
    </source>
</evidence>
<comment type="catalytic activity">
    <reaction evidence="25">
        <text>prostaglandin H2 = (12S)-hydroxy-(5Z,8E,10E)-heptadecatrienoate + malonaldehyde</text>
        <dbReference type="Rhea" id="RHEA:48644"/>
        <dbReference type="ChEBI" id="CHEBI:57405"/>
        <dbReference type="ChEBI" id="CHEBI:90694"/>
        <dbReference type="ChEBI" id="CHEBI:566274"/>
    </reaction>
</comment>
<dbReference type="InterPro" id="IPR017972">
    <property type="entry name" value="Cyt_P450_CS"/>
</dbReference>
<organism evidence="33 34">
    <name type="scientific">Desmophyllum pertusum</name>
    <dbReference type="NCBI Taxonomy" id="174260"/>
    <lineage>
        <taxon>Eukaryota</taxon>
        <taxon>Metazoa</taxon>
        <taxon>Cnidaria</taxon>
        <taxon>Anthozoa</taxon>
        <taxon>Hexacorallia</taxon>
        <taxon>Scleractinia</taxon>
        <taxon>Caryophylliina</taxon>
        <taxon>Caryophylliidae</taxon>
        <taxon>Desmophyllum</taxon>
    </lineage>
</organism>